<dbReference type="GO" id="GO:0012505">
    <property type="term" value="C:endomembrane system"/>
    <property type="evidence" value="ECO:0007669"/>
    <property type="project" value="UniProtKB-SubCell"/>
</dbReference>
<keyword evidence="5 6" id="KW-0472">Membrane</keyword>
<dbReference type="Proteomes" id="UP000037460">
    <property type="component" value="Unassembled WGS sequence"/>
</dbReference>
<dbReference type="GO" id="GO:0005384">
    <property type="term" value="F:manganese ion transmembrane transporter activity"/>
    <property type="evidence" value="ECO:0007669"/>
    <property type="project" value="InterPro"/>
</dbReference>
<dbReference type="OrthoDB" id="18894at2759"/>
<dbReference type="GO" id="GO:0030026">
    <property type="term" value="P:intracellular manganese ion homeostasis"/>
    <property type="evidence" value="ECO:0007669"/>
    <property type="project" value="InterPro"/>
</dbReference>
<protein>
    <submittedName>
        <fullName evidence="8">Solute carrier family 35 member c2</fullName>
    </submittedName>
</protein>
<evidence type="ECO:0000313" key="9">
    <source>
        <dbReference type="Proteomes" id="UP000037460"/>
    </source>
</evidence>
<dbReference type="InterPro" id="IPR050186">
    <property type="entry name" value="TPT_transporter"/>
</dbReference>
<keyword evidence="9" id="KW-1185">Reference proteome</keyword>
<keyword evidence="3 6" id="KW-0812">Transmembrane</keyword>
<evidence type="ECO:0000256" key="6">
    <source>
        <dbReference type="SAM" id="Phobius"/>
    </source>
</evidence>
<organism evidence="8 9">
    <name type="scientific">Chrysochromulina tobinii</name>
    <dbReference type="NCBI Taxonomy" id="1460289"/>
    <lineage>
        <taxon>Eukaryota</taxon>
        <taxon>Haptista</taxon>
        <taxon>Haptophyta</taxon>
        <taxon>Prymnesiophyceae</taxon>
        <taxon>Prymnesiales</taxon>
        <taxon>Chrysochromulinaceae</taxon>
        <taxon>Chrysochromulina</taxon>
    </lineage>
</organism>
<feature type="transmembrane region" description="Helical" evidence="6">
    <location>
        <begin position="305"/>
        <end position="329"/>
    </location>
</feature>
<evidence type="ECO:0000259" key="7">
    <source>
        <dbReference type="Pfam" id="PF03151"/>
    </source>
</evidence>
<comment type="subcellular location">
    <subcellularLocation>
        <location evidence="1">Endomembrane system</location>
        <topology evidence="1">Multi-pass membrane protein</topology>
    </subcellularLocation>
</comment>
<feature type="transmembrane region" description="Helical" evidence="6">
    <location>
        <begin position="31"/>
        <end position="49"/>
    </location>
</feature>
<dbReference type="Pfam" id="PF03151">
    <property type="entry name" value="TPT"/>
    <property type="match status" value="1"/>
</dbReference>
<feature type="transmembrane region" description="Helical" evidence="6">
    <location>
        <begin position="341"/>
        <end position="360"/>
    </location>
</feature>
<feature type="transmembrane region" description="Helical" evidence="6">
    <location>
        <begin position="195"/>
        <end position="213"/>
    </location>
</feature>
<dbReference type="InterPro" id="IPR008217">
    <property type="entry name" value="Ccc1_fam"/>
</dbReference>
<evidence type="ECO:0000256" key="2">
    <source>
        <dbReference type="ARBA" id="ARBA00007049"/>
    </source>
</evidence>
<evidence type="ECO:0000256" key="5">
    <source>
        <dbReference type="ARBA" id="ARBA00023136"/>
    </source>
</evidence>
<evidence type="ECO:0000256" key="1">
    <source>
        <dbReference type="ARBA" id="ARBA00004127"/>
    </source>
</evidence>
<feature type="transmembrane region" description="Helical" evidence="6">
    <location>
        <begin position="121"/>
        <end position="140"/>
    </location>
</feature>
<dbReference type="SUPFAM" id="SSF103481">
    <property type="entry name" value="Multidrug resistance efflux transporter EmrE"/>
    <property type="match status" value="1"/>
</dbReference>
<evidence type="ECO:0000313" key="8">
    <source>
        <dbReference type="EMBL" id="KOO26633.1"/>
    </source>
</evidence>
<dbReference type="InterPro" id="IPR037185">
    <property type="entry name" value="EmrE-like"/>
</dbReference>
<evidence type="ECO:0000256" key="4">
    <source>
        <dbReference type="ARBA" id="ARBA00022989"/>
    </source>
</evidence>
<reference evidence="9" key="1">
    <citation type="journal article" date="2015" name="PLoS Genet.">
        <title>Genome Sequence and Transcriptome Analyses of Chrysochromulina tobin: Metabolic Tools for Enhanced Algal Fitness in the Prominent Order Prymnesiales (Haptophyceae).</title>
        <authorList>
            <person name="Hovde B.T."/>
            <person name="Deodato C.R."/>
            <person name="Hunsperger H.M."/>
            <person name="Ryken S.A."/>
            <person name="Yost W."/>
            <person name="Jha R.K."/>
            <person name="Patterson J."/>
            <person name="Monnat R.J. Jr."/>
            <person name="Barlow S.B."/>
            <person name="Starkenburg S.R."/>
            <person name="Cattolico R.A."/>
        </authorList>
    </citation>
    <scope>NUCLEOTIDE SEQUENCE</scope>
    <source>
        <strain evidence="9">CCMP291</strain>
    </source>
</reference>
<name>A0A0M0JK55_9EUKA</name>
<dbReference type="CDD" id="cd01059">
    <property type="entry name" value="CCC1_like"/>
    <property type="match status" value="1"/>
</dbReference>
<proteinExistence type="inferred from homology"/>
<dbReference type="Pfam" id="PF01988">
    <property type="entry name" value="VIT1"/>
    <property type="match status" value="2"/>
</dbReference>
<dbReference type="AlphaFoldDB" id="A0A0M0JK55"/>
<feature type="transmembrane region" description="Helical" evidence="6">
    <location>
        <begin position="146"/>
        <end position="165"/>
    </location>
</feature>
<keyword evidence="4 6" id="KW-1133">Transmembrane helix</keyword>
<accession>A0A0M0JK55</accession>
<gene>
    <name evidence="8" type="ORF">Ctob_010238</name>
</gene>
<comment type="caution">
    <text evidence="8">The sequence shown here is derived from an EMBL/GenBank/DDBJ whole genome shotgun (WGS) entry which is preliminary data.</text>
</comment>
<dbReference type="EMBL" id="JWZX01002824">
    <property type="protein sequence ID" value="KOO26633.1"/>
    <property type="molecule type" value="Genomic_DNA"/>
</dbReference>
<feature type="transmembrane region" description="Helical" evidence="6">
    <location>
        <begin position="233"/>
        <end position="251"/>
    </location>
</feature>
<dbReference type="PANTHER" id="PTHR11132">
    <property type="entry name" value="SOLUTE CARRIER FAMILY 35"/>
    <property type="match status" value="1"/>
</dbReference>
<feature type="transmembrane region" description="Helical" evidence="6">
    <location>
        <begin position="61"/>
        <end position="81"/>
    </location>
</feature>
<feature type="transmembrane region" description="Helical" evidence="6">
    <location>
        <begin position="263"/>
        <end position="285"/>
    </location>
</feature>
<comment type="similarity">
    <text evidence="2">Belongs to the CCC1 family.</text>
</comment>
<feature type="transmembrane region" description="Helical" evidence="6">
    <location>
        <begin position="93"/>
        <end position="114"/>
    </location>
</feature>
<sequence>MWLVYVVGWYASSCAIIFTNKFLLTDREFKFPFTLAAITNAVVFLISWLSTRPSCWRPEPLPWHTTLYVVAPIGLLTALDIGVSNWALVHLSVALHTIVRGTVPAFVLGFSLLLRLQEPSWLIVGSIFTVCVGIGFAAYGDVDCDALGLGLALLSCVFSGLRWAMTQVLVKARPIDAPNLPDALGWRQRSPVASIYHVTPACAICSASAAWVLESHALLESGDKVLAFARGELLVYNACIGALVFGLLFSAEGSQHSSSSLTLVIGLSTVLADALSMAAGEYLSAKAEDDISGASADEPPPLEKAIAMFVAFTSFGCMPLMAYIVSALIAHHSGIAADPRASFLLSTGISGLSLFALGAIKSRFGDTGDWLKSGLEVTGVGGCAATVAFFTAKLIDQHLG</sequence>
<feature type="domain" description="Sugar phosphate transporter" evidence="7">
    <location>
        <begin position="3"/>
        <end position="180"/>
    </location>
</feature>
<dbReference type="InterPro" id="IPR004853">
    <property type="entry name" value="Sugar_P_trans_dom"/>
</dbReference>
<evidence type="ECO:0000256" key="3">
    <source>
        <dbReference type="ARBA" id="ARBA00022692"/>
    </source>
</evidence>